<dbReference type="STRING" id="1862672.BO225_05575"/>
<sequence length="177" mass="20485">MVNSMQPYASALFDIAKEDGKEKAYLEDLKELKMVWDENPDFVSALAHPKIDRNTKRQWIEAIFKKESDPTVLNFLKVLVDHSLGYRLDDVYRDYLSLYRKDQGIEEVSVESAQPLSDSQIESLMQLLEKKLKKKIELNITVDPSLIAGIRIKAKDRVIDNTIDTRLSSLKERINEK</sequence>
<comment type="subcellular location">
    <subcellularLocation>
        <location evidence="7">Cell membrane</location>
        <topology evidence="7">Peripheral membrane protein</topology>
    </subcellularLocation>
    <subcellularLocation>
        <location evidence="1">Membrane</location>
    </subcellularLocation>
</comment>
<keyword evidence="6 7" id="KW-0066">ATP synthesis</keyword>
<dbReference type="PANTHER" id="PTHR11910">
    <property type="entry name" value="ATP SYNTHASE DELTA CHAIN"/>
    <property type="match status" value="1"/>
</dbReference>
<keyword evidence="9" id="KW-1185">Reference proteome</keyword>
<comment type="function">
    <text evidence="7">F(1)F(0) ATP synthase produces ATP from ADP in the presence of a proton or sodium gradient. F-type ATPases consist of two structural domains, F(1) containing the extramembraneous catalytic core and F(0) containing the membrane proton channel, linked together by a central stalk and a peripheral stalk. During catalysis, ATP synthesis in the catalytic domain of F(1) is coupled via a rotary mechanism of the central stalk subunits to proton translocation.</text>
</comment>
<evidence type="ECO:0000313" key="8">
    <source>
        <dbReference type="EMBL" id="OLU46637.1"/>
    </source>
</evidence>
<dbReference type="GeneID" id="78275414"/>
<dbReference type="PRINTS" id="PR00125">
    <property type="entry name" value="ATPASEDELTA"/>
</dbReference>
<dbReference type="GO" id="GO:0045259">
    <property type="term" value="C:proton-transporting ATP synthase complex"/>
    <property type="evidence" value="ECO:0007669"/>
    <property type="project" value="UniProtKB-KW"/>
</dbReference>
<accession>A0A1U7NMW7</accession>
<evidence type="ECO:0000256" key="7">
    <source>
        <dbReference type="HAMAP-Rule" id="MF_01416"/>
    </source>
</evidence>
<dbReference type="Gene3D" id="1.10.520.20">
    <property type="entry name" value="N-terminal domain of the delta subunit of the F1F0-ATP synthase"/>
    <property type="match status" value="1"/>
</dbReference>
<dbReference type="InterPro" id="IPR026015">
    <property type="entry name" value="ATP_synth_OSCP/delta_N_sf"/>
</dbReference>
<dbReference type="AlphaFoldDB" id="A0A1U7NMW7"/>
<evidence type="ECO:0000256" key="6">
    <source>
        <dbReference type="ARBA" id="ARBA00023310"/>
    </source>
</evidence>
<dbReference type="InterPro" id="IPR000711">
    <property type="entry name" value="ATPase_OSCP/dsu"/>
</dbReference>
<dbReference type="OrthoDB" id="9802471at2"/>
<evidence type="ECO:0000256" key="1">
    <source>
        <dbReference type="ARBA" id="ARBA00004370"/>
    </source>
</evidence>
<keyword evidence="5 7" id="KW-0472">Membrane</keyword>
<comment type="caution">
    <text evidence="8">The sequence shown here is derived from an EMBL/GenBank/DDBJ whole genome shotgun (WGS) entry which is preliminary data.</text>
</comment>
<evidence type="ECO:0000256" key="5">
    <source>
        <dbReference type="ARBA" id="ARBA00023136"/>
    </source>
</evidence>
<gene>
    <name evidence="7" type="primary">atpH</name>
    <name evidence="8" type="ORF">BO225_05575</name>
</gene>
<organism evidence="8 9">
    <name type="scientific">Dubosiella newyorkensis</name>
    <dbReference type="NCBI Taxonomy" id="1862672"/>
    <lineage>
        <taxon>Bacteria</taxon>
        <taxon>Bacillati</taxon>
        <taxon>Bacillota</taxon>
        <taxon>Erysipelotrichia</taxon>
        <taxon>Erysipelotrichales</taxon>
        <taxon>Erysipelotrichaceae</taxon>
        <taxon>Dubosiella</taxon>
    </lineage>
</organism>
<keyword evidence="7" id="KW-0139">CF(1)</keyword>
<keyword evidence="3 7" id="KW-0375">Hydrogen ion transport</keyword>
<dbReference type="EMBL" id="MPKA01000062">
    <property type="protein sequence ID" value="OLU46637.1"/>
    <property type="molecule type" value="Genomic_DNA"/>
</dbReference>
<comment type="similarity">
    <text evidence="7">Belongs to the ATPase delta chain family.</text>
</comment>
<dbReference type="Proteomes" id="UP000186705">
    <property type="component" value="Unassembled WGS sequence"/>
</dbReference>
<protein>
    <recommendedName>
        <fullName evidence="7">ATP synthase subunit delta</fullName>
    </recommendedName>
    <alternativeName>
        <fullName evidence="7">ATP synthase F(1) sector subunit delta</fullName>
    </alternativeName>
    <alternativeName>
        <fullName evidence="7">F-type ATPase subunit delta</fullName>
        <shortName evidence="7">F-ATPase subunit delta</shortName>
    </alternativeName>
</protein>
<dbReference type="SUPFAM" id="SSF47928">
    <property type="entry name" value="N-terminal domain of the delta subunit of the F1F0-ATP synthase"/>
    <property type="match status" value="1"/>
</dbReference>
<comment type="function">
    <text evidence="7">This protein is part of the stalk that links CF(0) to CF(1). It either transmits conformational changes from CF(0) to CF(1) or is implicated in proton conduction.</text>
</comment>
<dbReference type="GO" id="GO:0046933">
    <property type="term" value="F:proton-transporting ATP synthase activity, rotational mechanism"/>
    <property type="evidence" value="ECO:0007669"/>
    <property type="project" value="UniProtKB-UniRule"/>
</dbReference>
<keyword evidence="7" id="KW-1003">Cell membrane</keyword>
<dbReference type="GO" id="GO:0005886">
    <property type="term" value="C:plasma membrane"/>
    <property type="evidence" value="ECO:0007669"/>
    <property type="project" value="UniProtKB-SubCell"/>
</dbReference>
<reference evidence="8 9" key="1">
    <citation type="submission" date="2016-11" db="EMBL/GenBank/DDBJ databases">
        <title>Description of two novel members of the family Erysipelotrichaceae: Ileibacterium lipovorans gen. nov., sp. nov. and Dubosiella newyorkensis, gen. nov., sp. nov.</title>
        <authorList>
            <person name="Cox L.M."/>
            <person name="Sohn J."/>
            <person name="Tyrrell K.L."/>
            <person name="Citron D.M."/>
            <person name="Lawson P.A."/>
            <person name="Patel N.B."/>
            <person name="Iizumi T."/>
            <person name="Perez-Perez G.I."/>
            <person name="Goldstein E.J."/>
            <person name="Blaser M.J."/>
        </authorList>
    </citation>
    <scope>NUCLEOTIDE SEQUENCE [LARGE SCALE GENOMIC DNA]</scope>
    <source>
        <strain evidence="8 9">NYU-BL-A4</strain>
    </source>
</reference>
<dbReference type="RefSeq" id="WP_076341286.1">
    <property type="nucleotide sequence ID" value="NZ_CAJTMI010000020.1"/>
</dbReference>
<evidence type="ECO:0000256" key="4">
    <source>
        <dbReference type="ARBA" id="ARBA00023065"/>
    </source>
</evidence>
<keyword evidence="4 7" id="KW-0406">Ion transport</keyword>
<keyword evidence="2 7" id="KW-0813">Transport</keyword>
<evidence type="ECO:0000256" key="3">
    <source>
        <dbReference type="ARBA" id="ARBA00022781"/>
    </source>
</evidence>
<dbReference type="NCBIfam" id="TIGR01145">
    <property type="entry name" value="ATP_synt_delta"/>
    <property type="match status" value="1"/>
</dbReference>
<name>A0A1U7NMW7_9FIRM</name>
<proteinExistence type="inferred from homology"/>
<evidence type="ECO:0000313" key="9">
    <source>
        <dbReference type="Proteomes" id="UP000186705"/>
    </source>
</evidence>
<dbReference type="HAMAP" id="MF_01416">
    <property type="entry name" value="ATP_synth_delta_bact"/>
    <property type="match status" value="1"/>
</dbReference>
<evidence type="ECO:0000256" key="2">
    <source>
        <dbReference type="ARBA" id="ARBA00022448"/>
    </source>
</evidence>
<dbReference type="Pfam" id="PF00213">
    <property type="entry name" value="OSCP"/>
    <property type="match status" value="1"/>
</dbReference>